<evidence type="ECO:0000256" key="4">
    <source>
        <dbReference type="ARBA" id="ARBA00051141"/>
    </source>
</evidence>
<keyword evidence="2" id="KW-0808">Transferase</keyword>
<evidence type="ECO:0000256" key="1">
    <source>
        <dbReference type="ARBA" id="ARBA00009342"/>
    </source>
</evidence>
<reference evidence="9" key="1">
    <citation type="submission" date="2025-08" db="UniProtKB">
        <authorList>
            <consortium name="Ensembl"/>
        </authorList>
    </citation>
    <scope>IDENTIFICATION</scope>
</reference>
<proteinExistence type="inferred from homology"/>
<gene>
    <name evidence="9" type="primary">LOC107684049</name>
</gene>
<evidence type="ECO:0000313" key="9">
    <source>
        <dbReference type="Ensembl" id="ENSSANP00000046225.1"/>
    </source>
</evidence>
<dbReference type="InterPro" id="IPR016181">
    <property type="entry name" value="Acyl_CoA_acyltransferase"/>
</dbReference>
<feature type="domain" description="N-acetyltransferase" evidence="8">
    <location>
        <begin position="26"/>
        <end position="176"/>
    </location>
</feature>
<evidence type="ECO:0000259" key="8">
    <source>
        <dbReference type="Pfam" id="PF13302"/>
    </source>
</evidence>
<dbReference type="PANTHER" id="PTHR13256">
    <property type="entry name" value="N-ACETYLTRANSFERASE 9"/>
    <property type="match status" value="1"/>
</dbReference>
<dbReference type="SUPFAM" id="SSF55729">
    <property type="entry name" value="Acyl-CoA N-acyltransferases (Nat)"/>
    <property type="match status" value="1"/>
</dbReference>
<dbReference type="PANTHER" id="PTHR13256:SF16">
    <property type="entry name" value="ALPHA_BETA-TUBULIN-N-ACETYLTRANSFERASE 9"/>
    <property type="match status" value="1"/>
</dbReference>
<dbReference type="AlphaFoldDB" id="A0A671NN42"/>
<dbReference type="Gene3D" id="3.40.630.30">
    <property type="match status" value="1"/>
</dbReference>
<protein>
    <recommendedName>
        <fullName evidence="7">Alpha/beta-tubulin-N-acetyltransferase 9</fullName>
        <ecNumber evidence="6">2.3.1.308</ecNumber>
    </recommendedName>
</protein>
<accession>A0A671NN42</accession>
<dbReference type="InterPro" id="IPR000182">
    <property type="entry name" value="GNAT_dom"/>
</dbReference>
<evidence type="ECO:0000256" key="7">
    <source>
        <dbReference type="ARBA" id="ARBA00073356"/>
    </source>
</evidence>
<comment type="function">
    <text evidence="5">N-acetyltransferase that mediates the acetylation of the N-terminal residues of alpha- and beta-tubulin.</text>
</comment>
<comment type="similarity">
    <text evidence="1">Belongs to the acetyltransferase family. GNAT subfamily.</text>
</comment>
<dbReference type="EC" id="2.3.1.308" evidence="6"/>
<dbReference type="FunFam" id="3.40.630.30:FF:000040">
    <property type="entry name" value="N-acetyltransferase 9 (putative)"/>
    <property type="match status" value="1"/>
</dbReference>
<evidence type="ECO:0000256" key="3">
    <source>
        <dbReference type="ARBA" id="ARBA00023315"/>
    </source>
</evidence>
<keyword evidence="10" id="KW-1185">Reference proteome</keyword>
<comment type="catalytic activity">
    <reaction evidence="4">
        <text>N-terminal L-methionyl-[tubulin] + acetyl-CoA = N-terminal N(alpha)-acetyl-L-methionyl-[tubulin] + CoA + H(+)</text>
        <dbReference type="Rhea" id="RHEA:69607"/>
        <dbReference type="Rhea" id="RHEA-COMP:17729"/>
        <dbReference type="Rhea" id="RHEA-COMP:17730"/>
        <dbReference type="ChEBI" id="CHEBI:15378"/>
        <dbReference type="ChEBI" id="CHEBI:57287"/>
        <dbReference type="ChEBI" id="CHEBI:57288"/>
        <dbReference type="ChEBI" id="CHEBI:64731"/>
        <dbReference type="ChEBI" id="CHEBI:133414"/>
        <dbReference type="EC" id="2.3.1.308"/>
    </reaction>
</comment>
<evidence type="ECO:0000256" key="2">
    <source>
        <dbReference type="ARBA" id="ARBA00022679"/>
    </source>
</evidence>
<evidence type="ECO:0000256" key="6">
    <source>
        <dbReference type="ARBA" id="ARBA00066928"/>
    </source>
</evidence>
<dbReference type="GO" id="GO:0120519">
    <property type="term" value="F:tubulin N-terminal-methionine acetyltransferase activity"/>
    <property type="evidence" value="ECO:0007669"/>
    <property type="project" value="UniProtKB-EC"/>
</dbReference>
<dbReference type="Ensembl" id="ENSSANT00000049182.1">
    <property type="protein sequence ID" value="ENSSANP00000046225.1"/>
    <property type="gene ID" value="ENSSANG00000023377.1"/>
</dbReference>
<sequence length="229" mass="26554">TAVVLRPLALLIMRINEDTLLEGEKVVLVPYNADHVPRYHQWMCSPELQKLTASEPLTLEQEHDMQRSWREDDDKCTFIILDKQKWADPSIPEQECMVGDVNIFLTDPSDPSLAELEIMIAVPCYRGKGLGKEVTRMMMYYGRTKLMIKDHLFLFEVKIGLDNKITIAMFKKFHFQELSISEVFREVTLGVTVNEALQKHVFGNMDFMLQREYGKARDIRQAPFTPLSL</sequence>
<name>A0A671NN42_9TELE</name>
<reference evidence="9" key="2">
    <citation type="submission" date="2025-09" db="UniProtKB">
        <authorList>
            <consortium name="Ensembl"/>
        </authorList>
    </citation>
    <scope>IDENTIFICATION</scope>
</reference>
<keyword evidence="3" id="KW-0012">Acyltransferase</keyword>
<evidence type="ECO:0000313" key="10">
    <source>
        <dbReference type="Proteomes" id="UP000472260"/>
    </source>
</evidence>
<dbReference type="Proteomes" id="UP000472260">
    <property type="component" value="Unassembled WGS sequence"/>
</dbReference>
<dbReference type="InterPro" id="IPR039135">
    <property type="entry name" value="NAT9-like"/>
</dbReference>
<evidence type="ECO:0000256" key="5">
    <source>
        <dbReference type="ARBA" id="ARBA00058998"/>
    </source>
</evidence>
<organism evidence="9 10">
    <name type="scientific">Sinocyclocheilus anshuiensis</name>
    <dbReference type="NCBI Taxonomy" id="1608454"/>
    <lineage>
        <taxon>Eukaryota</taxon>
        <taxon>Metazoa</taxon>
        <taxon>Chordata</taxon>
        <taxon>Craniata</taxon>
        <taxon>Vertebrata</taxon>
        <taxon>Euteleostomi</taxon>
        <taxon>Actinopterygii</taxon>
        <taxon>Neopterygii</taxon>
        <taxon>Teleostei</taxon>
        <taxon>Ostariophysi</taxon>
        <taxon>Cypriniformes</taxon>
        <taxon>Cyprinidae</taxon>
        <taxon>Cyprininae</taxon>
        <taxon>Sinocyclocheilus</taxon>
    </lineage>
</organism>
<dbReference type="Pfam" id="PF13302">
    <property type="entry name" value="Acetyltransf_3"/>
    <property type="match status" value="1"/>
</dbReference>